<evidence type="ECO:0000313" key="3">
    <source>
        <dbReference type="Proteomes" id="UP001477870"/>
    </source>
</evidence>
<organism evidence="2 3">
    <name type="scientific">Ahrensia kielensis</name>
    <dbReference type="NCBI Taxonomy" id="76980"/>
    <lineage>
        <taxon>Bacteria</taxon>
        <taxon>Pseudomonadati</taxon>
        <taxon>Pseudomonadota</taxon>
        <taxon>Alphaproteobacteria</taxon>
        <taxon>Hyphomicrobiales</taxon>
        <taxon>Ahrensiaceae</taxon>
        <taxon>Ahrensia</taxon>
    </lineage>
</organism>
<reference evidence="2 3" key="1">
    <citation type="submission" date="2024-03" db="EMBL/GenBank/DDBJ databases">
        <title>Community enrichment and isolation of bacterial strains for fucoidan degradation.</title>
        <authorList>
            <person name="Sichert A."/>
        </authorList>
    </citation>
    <scope>NUCLEOTIDE SEQUENCE [LARGE SCALE GENOMIC DNA]</scope>
    <source>
        <strain evidence="2 3">AS62</strain>
    </source>
</reference>
<dbReference type="InterPro" id="IPR004360">
    <property type="entry name" value="Glyas_Fos-R_dOase_dom"/>
</dbReference>
<comment type="caution">
    <text evidence="2">The sequence shown here is derived from an EMBL/GenBank/DDBJ whole genome shotgun (WGS) entry which is preliminary data.</text>
</comment>
<dbReference type="InterPro" id="IPR037523">
    <property type="entry name" value="VOC_core"/>
</dbReference>
<proteinExistence type="predicted"/>
<dbReference type="CDD" id="cd06587">
    <property type="entry name" value="VOC"/>
    <property type="match status" value="1"/>
</dbReference>
<name>A0ABU9T8K9_9HYPH</name>
<dbReference type="EMBL" id="JBBMQO010000007">
    <property type="protein sequence ID" value="MEM5502456.1"/>
    <property type="molecule type" value="Genomic_DNA"/>
</dbReference>
<evidence type="ECO:0000259" key="1">
    <source>
        <dbReference type="PROSITE" id="PS51819"/>
    </source>
</evidence>
<gene>
    <name evidence="2" type="ORF">WNY59_12750</name>
</gene>
<dbReference type="Pfam" id="PF00903">
    <property type="entry name" value="Glyoxalase"/>
    <property type="match status" value="1"/>
</dbReference>
<keyword evidence="3" id="KW-1185">Reference proteome</keyword>
<dbReference type="PROSITE" id="PS51819">
    <property type="entry name" value="VOC"/>
    <property type="match status" value="1"/>
</dbReference>
<dbReference type="InterPro" id="IPR029068">
    <property type="entry name" value="Glyas_Bleomycin-R_OHBP_Dase"/>
</dbReference>
<dbReference type="Gene3D" id="3.10.180.10">
    <property type="entry name" value="2,3-Dihydroxybiphenyl 1,2-Dioxygenase, domain 1"/>
    <property type="match status" value="1"/>
</dbReference>
<protein>
    <submittedName>
        <fullName evidence="2">VOC family protein</fullName>
    </submittedName>
</protein>
<dbReference type="RefSeq" id="WP_018689925.1">
    <property type="nucleotide sequence ID" value="NZ_JBBMQO010000007.1"/>
</dbReference>
<accession>A0ABU9T8K9</accession>
<dbReference type="Proteomes" id="UP001477870">
    <property type="component" value="Unassembled WGS sequence"/>
</dbReference>
<sequence length="126" mass="13632">MSLISLDNTINIALSVKDRHVSAAWYEKMLGFKTIYHADDAGWSELQTNTQGVTIGLGEHTKPVPGNCVPVFGIADLDSARQKLEQAKVKFDGETDVIEGMVKTATFYDPDGNAMMLAQDLTNGAA</sequence>
<dbReference type="SUPFAM" id="SSF54593">
    <property type="entry name" value="Glyoxalase/Bleomycin resistance protein/Dihydroxybiphenyl dioxygenase"/>
    <property type="match status" value="1"/>
</dbReference>
<evidence type="ECO:0000313" key="2">
    <source>
        <dbReference type="EMBL" id="MEM5502456.1"/>
    </source>
</evidence>
<feature type="domain" description="VOC" evidence="1">
    <location>
        <begin position="5"/>
        <end position="120"/>
    </location>
</feature>